<dbReference type="SMART" id="SM00220">
    <property type="entry name" value="S_TKc"/>
    <property type="match status" value="1"/>
</dbReference>
<keyword evidence="7" id="KW-0472">Membrane</keyword>
<dbReference type="Pfam" id="PF00069">
    <property type="entry name" value="Pkinase"/>
    <property type="match status" value="1"/>
</dbReference>
<protein>
    <submittedName>
        <fullName evidence="9">Serine/threonine protein kinase</fullName>
    </submittedName>
</protein>
<dbReference type="PANTHER" id="PTHR43289">
    <property type="entry name" value="MITOGEN-ACTIVATED PROTEIN KINASE KINASE KINASE 20-RELATED"/>
    <property type="match status" value="1"/>
</dbReference>
<sequence length="581" mass="60266">MSDQRPIPPYSPASGDAALEQAGASRLRSRDPGQIGPYVPLGLLGSGGMGRVYLARPADDTPGLAAVKVIRPEYAEDPRFRRRFEREALVHTRLCTPHAPRLLGSGFEDELLWIATQYLPGLNLADAVRECGALEPTGVWRLVTELGRALSALAAAGVVHRDLKPSNVILSPQGAHVIDFGISQAVDSSSITITGNRVGTPAYMSPEYLREGRCDTASDVFSLACTIVYAATGRAPFGDGTGVDVMHRVASEEPKPEVMAELTAADPALASLLSACLAKDPAGRPTPGQLTGASAAAGHGPASPWQEPLATRLLTRQQGCEQLERFSVEESGHFRAPTPPGRHSDPATPRVQDVPSAASPADEHADRRKRKAPYLAIAAVIAVVAVAAGTFFLTRPGSDDTTFASPTATADATRVDGPASVLPSSSASPSATGEKKPGGKEVKDEAWKDPGSDASGSAGSAGGAEATPDGGATGSGGTGSDSHSSAPTPTGTATTPATPPWISRCTHYSGTELTRRGDSGRRVVQVQCMLTERGYDVGGTDGDGQFGKDTDAAVRKFQRARGLSPDGKVGPETWAALRSST</sequence>
<name>A0A0L8L7E0_9ACTN</name>
<evidence type="ECO:0000256" key="1">
    <source>
        <dbReference type="ARBA" id="ARBA00022679"/>
    </source>
</evidence>
<feature type="compositionally biased region" description="Low complexity" evidence="6">
    <location>
        <begin position="418"/>
        <end position="431"/>
    </location>
</feature>
<dbReference type="PATRIC" id="fig|67356.5.peg.4318"/>
<keyword evidence="7" id="KW-0812">Transmembrane</keyword>
<evidence type="ECO:0000256" key="4">
    <source>
        <dbReference type="ARBA" id="ARBA00022840"/>
    </source>
</evidence>
<dbReference type="AlphaFoldDB" id="A0A0L8L7E0"/>
<dbReference type="InterPro" id="IPR036366">
    <property type="entry name" value="PGBDSf"/>
</dbReference>
<dbReference type="InterPro" id="IPR000719">
    <property type="entry name" value="Prot_kinase_dom"/>
</dbReference>
<feature type="region of interest" description="Disordered" evidence="6">
    <location>
        <begin position="562"/>
        <end position="581"/>
    </location>
</feature>
<keyword evidence="10" id="KW-1185">Reference proteome</keyword>
<dbReference type="InterPro" id="IPR011009">
    <property type="entry name" value="Kinase-like_dom_sf"/>
</dbReference>
<feature type="domain" description="Protein kinase" evidence="8">
    <location>
        <begin position="38"/>
        <end position="306"/>
    </location>
</feature>
<keyword evidence="1" id="KW-0808">Transferase</keyword>
<evidence type="ECO:0000256" key="6">
    <source>
        <dbReference type="SAM" id="MobiDB-lite"/>
    </source>
</evidence>
<reference evidence="10" key="1">
    <citation type="submission" date="2015-07" db="EMBL/GenBank/DDBJ databases">
        <authorList>
            <person name="Ju K.-S."/>
            <person name="Doroghazi J.R."/>
            <person name="Metcalf W.W."/>
        </authorList>
    </citation>
    <scope>NUCLEOTIDE SEQUENCE [LARGE SCALE GENOMIC DNA]</scope>
    <source>
        <strain evidence="10">NRRL 2290</strain>
    </source>
</reference>
<keyword evidence="2 5" id="KW-0547">Nucleotide-binding</keyword>
<feature type="compositionally biased region" description="Low complexity" evidence="6">
    <location>
        <begin position="480"/>
        <end position="496"/>
    </location>
</feature>
<feature type="region of interest" description="Disordered" evidence="6">
    <location>
        <begin position="394"/>
        <end position="503"/>
    </location>
</feature>
<dbReference type="PROSITE" id="PS00107">
    <property type="entry name" value="PROTEIN_KINASE_ATP"/>
    <property type="match status" value="1"/>
</dbReference>
<evidence type="ECO:0000313" key="9">
    <source>
        <dbReference type="EMBL" id="KOG34072.1"/>
    </source>
</evidence>
<dbReference type="Gene3D" id="3.30.200.20">
    <property type="entry name" value="Phosphorylase Kinase, domain 1"/>
    <property type="match status" value="1"/>
</dbReference>
<organism evidence="9 10">
    <name type="scientific">Streptomyces resistomycificus</name>
    <dbReference type="NCBI Taxonomy" id="67356"/>
    <lineage>
        <taxon>Bacteria</taxon>
        <taxon>Bacillati</taxon>
        <taxon>Actinomycetota</taxon>
        <taxon>Actinomycetes</taxon>
        <taxon>Kitasatosporales</taxon>
        <taxon>Streptomycetaceae</taxon>
        <taxon>Streptomyces</taxon>
        <taxon>Streptomyces aurantiacus group</taxon>
    </lineage>
</organism>
<evidence type="ECO:0000259" key="8">
    <source>
        <dbReference type="PROSITE" id="PS50011"/>
    </source>
</evidence>
<dbReference type="Gene3D" id="1.10.510.10">
    <property type="entry name" value="Transferase(Phosphotransferase) domain 1"/>
    <property type="match status" value="1"/>
</dbReference>
<feature type="compositionally biased region" description="Pro residues" evidence="6">
    <location>
        <begin position="1"/>
        <end position="11"/>
    </location>
</feature>
<dbReference type="GO" id="GO:0005524">
    <property type="term" value="F:ATP binding"/>
    <property type="evidence" value="ECO:0007669"/>
    <property type="project" value="UniProtKB-UniRule"/>
</dbReference>
<feature type="transmembrane region" description="Helical" evidence="7">
    <location>
        <begin position="374"/>
        <end position="393"/>
    </location>
</feature>
<proteinExistence type="predicted"/>
<dbReference type="CDD" id="cd14014">
    <property type="entry name" value="STKc_PknB_like"/>
    <property type="match status" value="1"/>
</dbReference>
<dbReference type="OrthoDB" id="4326333at2"/>
<dbReference type="STRING" id="67356.AQJ84_30765"/>
<dbReference type="PROSITE" id="PS00108">
    <property type="entry name" value="PROTEIN_KINASE_ST"/>
    <property type="match status" value="1"/>
</dbReference>
<dbReference type="eggNOG" id="COG3409">
    <property type="taxonomic scope" value="Bacteria"/>
</dbReference>
<evidence type="ECO:0000256" key="3">
    <source>
        <dbReference type="ARBA" id="ARBA00022777"/>
    </source>
</evidence>
<evidence type="ECO:0000256" key="2">
    <source>
        <dbReference type="ARBA" id="ARBA00022741"/>
    </source>
</evidence>
<keyword evidence="3 9" id="KW-0418">Kinase</keyword>
<feature type="region of interest" description="Disordered" evidence="6">
    <location>
        <begin position="1"/>
        <end position="33"/>
    </location>
</feature>
<dbReference type="InterPro" id="IPR002477">
    <property type="entry name" value="Peptidoglycan-bd-like"/>
</dbReference>
<keyword evidence="4 5" id="KW-0067">ATP-binding</keyword>
<dbReference type="InterPro" id="IPR017441">
    <property type="entry name" value="Protein_kinase_ATP_BS"/>
</dbReference>
<feature type="region of interest" description="Disordered" evidence="6">
    <location>
        <begin position="328"/>
        <end position="368"/>
    </location>
</feature>
<dbReference type="RefSeq" id="WP_053191819.1">
    <property type="nucleotide sequence ID" value="NZ_KQ948999.1"/>
</dbReference>
<feature type="binding site" evidence="5">
    <location>
        <position position="68"/>
    </location>
    <ligand>
        <name>ATP</name>
        <dbReference type="ChEBI" id="CHEBI:30616"/>
    </ligand>
</feature>
<keyword evidence="9" id="KW-0723">Serine/threonine-protein kinase</keyword>
<dbReference type="SUPFAM" id="SSF56112">
    <property type="entry name" value="Protein kinase-like (PK-like)"/>
    <property type="match status" value="1"/>
</dbReference>
<evidence type="ECO:0000256" key="5">
    <source>
        <dbReference type="PROSITE-ProRule" id="PRU10141"/>
    </source>
</evidence>
<evidence type="ECO:0000313" key="10">
    <source>
        <dbReference type="Proteomes" id="UP000037251"/>
    </source>
</evidence>
<dbReference type="Gene3D" id="1.10.101.10">
    <property type="entry name" value="PGBD-like superfamily/PGBD"/>
    <property type="match status" value="1"/>
</dbReference>
<feature type="compositionally biased region" description="Low complexity" evidence="6">
    <location>
        <begin position="452"/>
        <end position="470"/>
    </location>
</feature>
<feature type="compositionally biased region" description="Low complexity" evidence="6">
    <location>
        <begin position="292"/>
        <end position="304"/>
    </location>
</feature>
<dbReference type="GO" id="GO:0004674">
    <property type="term" value="F:protein serine/threonine kinase activity"/>
    <property type="evidence" value="ECO:0007669"/>
    <property type="project" value="UniProtKB-KW"/>
</dbReference>
<keyword evidence="7" id="KW-1133">Transmembrane helix</keyword>
<accession>A0A0L8L7E0</accession>
<dbReference type="EMBL" id="LGUS01000167">
    <property type="protein sequence ID" value="KOG34072.1"/>
    <property type="molecule type" value="Genomic_DNA"/>
</dbReference>
<dbReference type="eggNOG" id="COG0515">
    <property type="taxonomic scope" value="Bacteria"/>
</dbReference>
<dbReference type="Proteomes" id="UP000037251">
    <property type="component" value="Unassembled WGS sequence"/>
</dbReference>
<dbReference type="SUPFAM" id="SSF47090">
    <property type="entry name" value="PGBD-like"/>
    <property type="match status" value="1"/>
</dbReference>
<gene>
    <name evidence="9" type="ORF">ADK37_20305</name>
</gene>
<evidence type="ECO:0000256" key="7">
    <source>
        <dbReference type="SAM" id="Phobius"/>
    </source>
</evidence>
<comment type="caution">
    <text evidence="9">The sequence shown here is derived from an EMBL/GenBank/DDBJ whole genome shotgun (WGS) entry which is preliminary data.</text>
</comment>
<dbReference type="PANTHER" id="PTHR43289:SF34">
    <property type="entry name" value="SERINE_THREONINE-PROTEIN KINASE YBDM-RELATED"/>
    <property type="match status" value="1"/>
</dbReference>
<feature type="compositionally biased region" description="Polar residues" evidence="6">
    <location>
        <begin position="399"/>
        <end position="410"/>
    </location>
</feature>
<dbReference type="Pfam" id="PF01471">
    <property type="entry name" value="PG_binding_1"/>
    <property type="match status" value="1"/>
</dbReference>
<dbReference type="InterPro" id="IPR008271">
    <property type="entry name" value="Ser/Thr_kinase_AS"/>
</dbReference>
<dbReference type="PROSITE" id="PS50011">
    <property type="entry name" value="PROTEIN_KINASE_DOM"/>
    <property type="match status" value="1"/>
</dbReference>
<feature type="compositionally biased region" description="Basic and acidic residues" evidence="6">
    <location>
        <begin position="433"/>
        <end position="451"/>
    </location>
</feature>
<dbReference type="InterPro" id="IPR036365">
    <property type="entry name" value="PGBD-like_sf"/>
</dbReference>
<feature type="region of interest" description="Disordered" evidence="6">
    <location>
        <begin position="283"/>
        <end position="306"/>
    </location>
</feature>